<evidence type="ECO:0000313" key="2">
    <source>
        <dbReference type="EMBL" id="MFC6381462.1"/>
    </source>
</evidence>
<dbReference type="Proteomes" id="UP001596264">
    <property type="component" value="Unassembled WGS sequence"/>
</dbReference>
<accession>A0ABW1W947</accession>
<dbReference type="RefSeq" id="WP_265089248.1">
    <property type="nucleotide sequence ID" value="NZ_CAJGZK010000051.1"/>
</dbReference>
<organism evidence="2 3">
    <name type="scientific">Psychrobacter glacincola</name>
    <dbReference type="NCBI Taxonomy" id="56810"/>
    <lineage>
        <taxon>Bacteria</taxon>
        <taxon>Pseudomonadati</taxon>
        <taxon>Pseudomonadota</taxon>
        <taxon>Gammaproteobacteria</taxon>
        <taxon>Moraxellales</taxon>
        <taxon>Moraxellaceae</taxon>
        <taxon>Psychrobacter</taxon>
    </lineage>
</organism>
<evidence type="ECO:0000313" key="3">
    <source>
        <dbReference type="Proteomes" id="UP001596264"/>
    </source>
</evidence>
<keyword evidence="1" id="KW-0472">Membrane</keyword>
<name>A0ABW1W947_9GAMM</name>
<keyword evidence="1" id="KW-1133">Transmembrane helix</keyword>
<proteinExistence type="predicted"/>
<sequence>MITPVRDKRFLAGMNIKQFRVMLILLMVISGVVMIVQNVMILF</sequence>
<reference evidence="3" key="1">
    <citation type="journal article" date="2019" name="Int. J. Syst. Evol. Microbiol.">
        <title>The Global Catalogue of Microorganisms (GCM) 10K type strain sequencing project: providing services to taxonomists for standard genome sequencing and annotation.</title>
        <authorList>
            <consortium name="The Broad Institute Genomics Platform"/>
            <consortium name="The Broad Institute Genome Sequencing Center for Infectious Disease"/>
            <person name="Wu L."/>
            <person name="Ma J."/>
        </authorList>
    </citation>
    <scope>NUCLEOTIDE SEQUENCE [LARGE SCALE GENOMIC DNA]</scope>
    <source>
        <strain evidence="3">CCM 2050</strain>
    </source>
</reference>
<evidence type="ECO:0000256" key="1">
    <source>
        <dbReference type="SAM" id="Phobius"/>
    </source>
</evidence>
<gene>
    <name evidence="2" type="ORF">ACFP58_08330</name>
</gene>
<protein>
    <submittedName>
        <fullName evidence="2">Uncharacterized protein</fullName>
    </submittedName>
</protein>
<keyword evidence="1" id="KW-0812">Transmembrane</keyword>
<comment type="caution">
    <text evidence="2">The sequence shown here is derived from an EMBL/GenBank/DDBJ whole genome shotgun (WGS) entry which is preliminary data.</text>
</comment>
<dbReference type="EMBL" id="JBHSTZ010000024">
    <property type="protein sequence ID" value="MFC6381462.1"/>
    <property type="molecule type" value="Genomic_DNA"/>
</dbReference>
<keyword evidence="3" id="KW-1185">Reference proteome</keyword>
<feature type="transmembrane region" description="Helical" evidence="1">
    <location>
        <begin position="21"/>
        <end position="42"/>
    </location>
</feature>